<reference evidence="3" key="1">
    <citation type="journal article" date="2020" name="mSystems">
        <title>Genome- and Community-Level Interaction Insights into Carbon Utilization and Element Cycling Functions of Hydrothermarchaeota in Hydrothermal Sediment.</title>
        <authorList>
            <person name="Zhou Z."/>
            <person name="Liu Y."/>
            <person name="Xu W."/>
            <person name="Pan J."/>
            <person name="Luo Z.H."/>
            <person name="Li M."/>
        </authorList>
    </citation>
    <scope>NUCLEOTIDE SEQUENCE [LARGE SCALE GENOMIC DNA]</scope>
    <source>
        <strain evidence="3">SpSt-732</strain>
    </source>
</reference>
<dbReference type="AlphaFoldDB" id="A0A7C4FH00"/>
<evidence type="ECO:0000259" key="2">
    <source>
        <dbReference type="Pfam" id="PF00696"/>
    </source>
</evidence>
<dbReference type="Gene3D" id="3.40.1160.10">
    <property type="entry name" value="Acetylglutamate kinase-like"/>
    <property type="match status" value="1"/>
</dbReference>
<dbReference type="GO" id="GO:0004072">
    <property type="term" value="F:aspartate kinase activity"/>
    <property type="evidence" value="ECO:0007669"/>
    <property type="project" value="TreeGrafter"/>
</dbReference>
<evidence type="ECO:0000313" key="3">
    <source>
        <dbReference type="EMBL" id="HGI87529.1"/>
    </source>
</evidence>
<comment type="similarity">
    <text evidence="1">Belongs to the aspartokinase family.</text>
</comment>
<dbReference type="GO" id="GO:0005829">
    <property type="term" value="C:cytosol"/>
    <property type="evidence" value="ECO:0007669"/>
    <property type="project" value="TreeGrafter"/>
</dbReference>
<dbReference type="SUPFAM" id="SSF53633">
    <property type="entry name" value="Carbamate kinase-like"/>
    <property type="match status" value="1"/>
</dbReference>
<dbReference type="PANTHER" id="PTHR21499">
    <property type="entry name" value="ASPARTATE KINASE"/>
    <property type="match status" value="1"/>
</dbReference>
<evidence type="ECO:0000256" key="1">
    <source>
        <dbReference type="ARBA" id="ARBA00010122"/>
    </source>
</evidence>
<accession>A0A7C4FH00</accession>
<organism evidence="3">
    <name type="scientific">Ignisphaera aggregans</name>
    <dbReference type="NCBI Taxonomy" id="334771"/>
    <lineage>
        <taxon>Archaea</taxon>
        <taxon>Thermoproteota</taxon>
        <taxon>Thermoprotei</taxon>
        <taxon>Desulfurococcales</taxon>
        <taxon>Desulfurococcaceae</taxon>
        <taxon>Ignisphaera</taxon>
    </lineage>
</organism>
<dbReference type="InterPro" id="IPR036393">
    <property type="entry name" value="AceGlu_kinase-like_sf"/>
</dbReference>
<protein>
    <submittedName>
        <fullName evidence="3">Aspartate kinase</fullName>
    </submittedName>
</protein>
<comment type="caution">
    <text evidence="3">The sequence shown here is derived from an EMBL/GenBank/DDBJ whole genome shotgun (WGS) entry which is preliminary data.</text>
</comment>
<dbReference type="PANTHER" id="PTHR21499:SF70">
    <property type="entry name" value="ASPARTOKINASE"/>
    <property type="match status" value="1"/>
</dbReference>
<dbReference type="GO" id="GO:0009090">
    <property type="term" value="P:homoserine biosynthetic process"/>
    <property type="evidence" value="ECO:0007669"/>
    <property type="project" value="TreeGrafter"/>
</dbReference>
<feature type="domain" description="Aspartate/glutamate/uridylate kinase" evidence="2">
    <location>
        <begin position="10"/>
        <end position="281"/>
    </location>
</feature>
<dbReference type="Pfam" id="PF00696">
    <property type="entry name" value="AA_kinase"/>
    <property type="match status" value="1"/>
</dbReference>
<gene>
    <name evidence="3" type="ORF">ENV14_03955</name>
</gene>
<dbReference type="EMBL" id="DTFF01000038">
    <property type="protein sequence ID" value="HGI87529.1"/>
    <property type="molecule type" value="Genomic_DNA"/>
</dbReference>
<keyword evidence="3" id="KW-0808">Transferase</keyword>
<keyword evidence="3" id="KW-0418">Kinase</keyword>
<proteinExistence type="inferred from homology"/>
<name>A0A7C4FH00_9CREN</name>
<sequence>MVCVSERENLCAIKVGGSLLRDSRSYVEAAKNIGRFVEDGRLPIVVVSAAKGVTDALLEVSKGSIERLNKVSDLYTEIARELGSQKVYKRVLDELELLKKIAYSVSEGYDPALQDLLISFGERISKTLLVEALEIVGIRALELNARELIITNDIHGDATIDYVATANHLEKIVNSIVSTAAVPVIEGFIGATEDGRVTTLGRGGSDYTATSIAALLKLSDVYLVTEVDGIMTADPTMISTARIVRVMSYVEAMEAAMHGAKRINPKAFEPLEKFYSSTVHIGSWKLFGTRILRKIPSEYRGPKVIMHKALHEMPYIAIIGEGVSDINFVKKVVDILYESGVEVMGLQAYYYRPSIIIHVKKGSEASTLKLLHRKIFEEVD</sequence>
<dbReference type="InterPro" id="IPR001048">
    <property type="entry name" value="Asp/Glu/Uridylate_kinase"/>
</dbReference>
<dbReference type="GO" id="GO:0009089">
    <property type="term" value="P:lysine biosynthetic process via diaminopimelate"/>
    <property type="evidence" value="ECO:0007669"/>
    <property type="project" value="TreeGrafter"/>
</dbReference>